<evidence type="ECO:0000313" key="1">
    <source>
        <dbReference type="EMBL" id="CAB4999331.1"/>
    </source>
</evidence>
<name>A0A6J7P280_9ZZZZ</name>
<proteinExistence type="predicted"/>
<organism evidence="1">
    <name type="scientific">freshwater metagenome</name>
    <dbReference type="NCBI Taxonomy" id="449393"/>
    <lineage>
        <taxon>unclassified sequences</taxon>
        <taxon>metagenomes</taxon>
        <taxon>ecological metagenomes</taxon>
    </lineage>
</organism>
<protein>
    <submittedName>
        <fullName evidence="1">Unannotated protein</fullName>
    </submittedName>
</protein>
<sequence>MKRFATILASTVLVLALAVSSTSASTAPKPGASCSRAGATKIVKGLKYTCVKKGKNSTWGAGVANNTSNSQTTTTTTTIPQDSLSYKGTMIYGLKDGVLTRKADSGKYFETDSRSASAFSTIRQKAFSELSLKSADTSHPNIEFIYDIRPSFPAALVAHSKRELDAAAALWNSYFNTKIKIYVSLVTEQDREYIKSNQWLQQNLPGSFSRFDAKSERPFITGGGGYWETNSEWTGKIYLGTASYLDLTYINFEWPQVARHEFFHVVQDYAMFKNRRSRPSSQSDYNKLQPQHFREGGANAISYITSFKNQGWSADSIDWLVYARRRSNQSWLPLTNTDEVIKMMIATEQSEPNQAFEMSYAIGAVMYEWLIGTYGLDGFKKLLDQLATAPTFDVALQNSIGLTQTAFYEKSAPYVFSVFEATKP</sequence>
<gene>
    <name evidence="1" type="ORF">UFOPK4020_00720</name>
</gene>
<dbReference type="AlphaFoldDB" id="A0A6J7P280"/>
<reference evidence="1" key="1">
    <citation type="submission" date="2020-05" db="EMBL/GenBank/DDBJ databases">
        <authorList>
            <person name="Chiriac C."/>
            <person name="Salcher M."/>
            <person name="Ghai R."/>
            <person name="Kavagutti S V."/>
        </authorList>
    </citation>
    <scope>NUCLEOTIDE SEQUENCE</scope>
</reference>
<dbReference type="EMBL" id="CAFBOV010000126">
    <property type="protein sequence ID" value="CAB4999331.1"/>
    <property type="molecule type" value="Genomic_DNA"/>
</dbReference>
<accession>A0A6J7P280</accession>